<dbReference type="InterPro" id="IPR049945">
    <property type="entry name" value="AAA_22"/>
</dbReference>
<feature type="domain" description="AAA+ ATPase" evidence="2">
    <location>
        <begin position="42"/>
        <end position="217"/>
    </location>
</feature>
<dbReference type="InterPro" id="IPR003593">
    <property type="entry name" value="AAA+_ATPase"/>
</dbReference>
<gene>
    <name evidence="3" type="ORF">BW247_10660</name>
</gene>
<dbReference type="Gene3D" id="3.40.50.300">
    <property type="entry name" value="P-loop containing nucleotide triphosphate hydrolases"/>
    <property type="match status" value="1"/>
</dbReference>
<dbReference type="RefSeq" id="WP_076837133.1">
    <property type="nucleotide sequence ID" value="NZ_CP019434.1"/>
</dbReference>
<dbReference type="InterPro" id="IPR027417">
    <property type="entry name" value="P-loop_NTPase"/>
</dbReference>
<feature type="region of interest" description="Disordered" evidence="1">
    <location>
        <begin position="269"/>
        <end position="315"/>
    </location>
</feature>
<dbReference type="SMART" id="SM00382">
    <property type="entry name" value="AAA"/>
    <property type="match status" value="1"/>
</dbReference>
<dbReference type="EMBL" id="CP019434">
    <property type="protein sequence ID" value="APZ43493.1"/>
    <property type="molecule type" value="Genomic_DNA"/>
</dbReference>
<dbReference type="Proteomes" id="UP000243807">
    <property type="component" value="Chromosome"/>
</dbReference>
<evidence type="ECO:0000313" key="3">
    <source>
        <dbReference type="EMBL" id="APZ43493.1"/>
    </source>
</evidence>
<feature type="region of interest" description="Disordered" evidence="1">
    <location>
        <begin position="346"/>
        <end position="381"/>
    </location>
</feature>
<dbReference type="AlphaFoldDB" id="A0A1P8UI24"/>
<proteinExistence type="predicted"/>
<sequence>MYEAYYHLDKRPFALTPDSAFLYLSATHRKALSYLIYGLGQREGFIVITGDIGTGKTLVIQTMFEYLESKAIRGVRLAAANVGPEDVLPLVATSLGLSQTVTTKAALLAEIERTLLHRYPNGVLLIVDEAQTFTPEALEELRLLSNMNIQGRALLQISLVGQSDLRDTLDHPRMEQLRQRIIAWHHLEHLSANEVQDYIDSRLKTAGRKDSPILNPDMFPLIHQWSGGIPRKINILMDRLLLFGYLEEKQKFDASDVLKVIDEIDEEFGRHPSSASATDAGKETPRETSGLASKNDHSADEVSISEARIDPQDTLDDDVWSQQISEPESAQVRDRAEALERGIAQLRSSPDENDRLQAEGFIEKPPARPMNIDPTEMKNDAAPRKGWFARLFGR</sequence>
<keyword evidence="4" id="KW-1185">Reference proteome</keyword>
<protein>
    <recommendedName>
        <fullName evidence="2">AAA+ ATPase domain-containing protein</fullName>
    </recommendedName>
</protein>
<evidence type="ECO:0000313" key="4">
    <source>
        <dbReference type="Proteomes" id="UP000243807"/>
    </source>
</evidence>
<dbReference type="SUPFAM" id="SSF52540">
    <property type="entry name" value="P-loop containing nucleoside triphosphate hydrolases"/>
    <property type="match status" value="1"/>
</dbReference>
<dbReference type="InterPro" id="IPR052026">
    <property type="entry name" value="ExeA_AAA_ATPase_DNA-bind"/>
</dbReference>
<name>A0A1P8UI24_9GAMM</name>
<dbReference type="GO" id="GO:0016887">
    <property type="term" value="F:ATP hydrolysis activity"/>
    <property type="evidence" value="ECO:0007669"/>
    <property type="project" value="InterPro"/>
</dbReference>
<organism evidence="3 4">
    <name type="scientific">Acidihalobacter ferrooxydans</name>
    <dbReference type="NCBI Taxonomy" id="1765967"/>
    <lineage>
        <taxon>Bacteria</taxon>
        <taxon>Pseudomonadati</taxon>
        <taxon>Pseudomonadota</taxon>
        <taxon>Gammaproteobacteria</taxon>
        <taxon>Chromatiales</taxon>
        <taxon>Ectothiorhodospiraceae</taxon>
        <taxon>Acidihalobacter</taxon>
    </lineage>
</organism>
<dbReference type="STRING" id="1765967.BW247_10660"/>
<dbReference type="Pfam" id="PF13401">
    <property type="entry name" value="AAA_22"/>
    <property type="match status" value="1"/>
</dbReference>
<evidence type="ECO:0000259" key="2">
    <source>
        <dbReference type="SMART" id="SM00382"/>
    </source>
</evidence>
<dbReference type="PANTHER" id="PTHR35894">
    <property type="entry name" value="GENERAL SECRETION PATHWAY PROTEIN A-RELATED"/>
    <property type="match status" value="1"/>
</dbReference>
<reference evidence="3 4" key="1">
    <citation type="submission" date="2017-01" db="EMBL/GenBank/DDBJ databases">
        <title>Draft sequence of Acidihalobacter ferrooxidans strain DSM 14175 (strain V8).</title>
        <authorList>
            <person name="Khaleque H.N."/>
            <person name="Ramsay J.P."/>
            <person name="Murphy R.J.T."/>
            <person name="Kaksonen A.H."/>
            <person name="Boxall N.J."/>
            <person name="Watkin E.L.J."/>
        </authorList>
    </citation>
    <scope>NUCLEOTIDE SEQUENCE [LARGE SCALE GENOMIC DNA]</scope>
    <source>
        <strain evidence="3 4">V8</strain>
    </source>
</reference>
<dbReference type="KEGG" id="afy:BW247_10660"/>
<evidence type="ECO:0000256" key="1">
    <source>
        <dbReference type="SAM" id="MobiDB-lite"/>
    </source>
</evidence>
<dbReference type="PANTHER" id="PTHR35894:SF1">
    <property type="entry name" value="PHOSPHORIBULOKINASE _ URIDINE KINASE FAMILY"/>
    <property type="match status" value="1"/>
</dbReference>
<accession>A0A1P8UI24</accession>
<dbReference type="OrthoDB" id="9780149at2"/>
<feature type="compositionally biased region" description="Basic and acidic residues" evidence="1">
    <location>
        <begin position="349"/>
        <end position="366"/>
    </location>
</feature>